<organism evidence="7 8">
    <name type="scientific">Ziziphus jujuba var. spinosa</name>
    <dbReference type="NCBI Taxonomy" id="714518"/>
    <lineage>
        <taxon>Eukaryota</taxon>
        <taxon>Viridiplantae</taxon>
        <taxon>Streptophyta</taxon>
        <taxon>Embryophyta</taxon>
        <taxon>Tracheophyta</taxon>
        <taxon>Spermatophyta</taxon>
        <taxon>Magnoliopsida</taxon>
        <taxon>eudicotyledons</taxon>
        <taxon>Gunneridae</taxon>
        <taxon>Pentapetalae</taxon>
        <taxon>rosids</taxon>
        <taxon>fabids</taxon>
        <taxon>Rosales</taxon>
        <taxon>Rhamnaceae</taxon>
        <taxon>Paliureae</taxon>
        <taxon>Ziziphus</taxon>
    </lineage>
</organism>
<comment type="function">
    <text evidence="6">Plays a role in the recruitment of the exosome to pre-rRNA to mediate the 3'-5' end processing of the 5.8S rRNA.</text>
</comment>
<evidence type="ECO:0000313" key="8">
    <source>
        <dbReference type="Proteomes" id="UP000813462"/>
    </source>
</evidence>
<sequence>MEVSERESSIVPDSAMDSVKRTLVHVEEVEATLPDFLSLSDPEVLSQMQPLQRAQSLLLLAKITSTLFALKLRCTGVHPDDHPVKSELERVNLYQDKLERFIDLSKAPLRPSTTLNTRAATRFIEHSLPDLNPEQKRNMRDISRREGKAVNRMERNLQKKRKYQSTDKQSVQTAAKEFLEKAARELLGDNNNGFKGPLRAEASDQEDLPLMHVYHEKF</sequence>
<dbReference type="GO" id="GO:0010468">
    <property type="term" value="P:regulation of gene expression"/>
    <property type="evidence" value="ECO:0007669"/>
    <property type="project" value="TreeGrafter"/>
</dbReference>
<evidence type="ECO:0000256" key="4">
    <source>
        <dbReference type="ARBA" id="ARBA00022884"/>
    </source>
</evidence>
<evidence type="ECO:0000256" key="3">
    <source>
        <dbReference type="ARBA" id="ARBA00022552"/>
    </source>
</evidence>
<comment type="similarity">
    <text evidence="2 6">Belongs to the C1D family.</text>
</comment>
<keyword evidence="4 6" id="KW-0694">RNA-binding</keyword>
<dbReference type="GO" id="GO:0003677">
    <property type="term" value="F:DNA binding"/>
    <property type="evidence" value="ECO:0007669"/>
    <property type="project" value="UniProtKB-KW"/>
</dbReference>
<proteinExistence type="inferred from homology"/>
<evidence type="ECO:0000256" key="1">
    <source>
        <dbReference type="ARBA" id="ARBA00004123"/>
    </source>
</evidence>
<reference evidence="7" key="1">
    <citation type="journal article" date="2021" name="Front. Plant Sci.">
        <title>Chromosome-Scale Genome Assembly for Chinese Sour Jujube and Insights Into Its Genome Evolution and Domestication Signature.</title>
        <authorList>
            <person name="Shen L.-Y."/>
            <person name="Luo H."/>
            <person name="Wang X.-L."/>
            <person name="Wang X.-M."/>
            <person name="Qiu X.-J."/>
            <person name="Liu H."/>
            <person name="Zhou S.-S."/>
            <person name="Jia K.-H."/>
            <person name="Nie S."/>
            <person name="Bao Y.-T."/>
            <person name="Zhang R.-G."/>
            <person name="Yun Q.-Z."/>
            <person name="Chai Y.-H."/>
            <person name="Lu J.-Y."/>
            <person name="Li Y."/>
            <person name="Zhao S.-W."/>
            <person name="Mao J.-F."/>
            <person name="Jia S.-G."/>
            <person name="Mao Y.-M."/>
        </authorList>
    </citation>
    <scope>NUCLEOTIDE SEQUENCE</scope>
    <source>
        <strain evidence="7">AT0</strain>
        <tissue evidence="7">Leaf</tissue>
    </source>
</reference>
<evidence type="ECO:0000256" key="6">
    <source>
        <dbReference type="RuleBase" id="RU368003"/>
    </source>
</evidence>
<keyword evidence="5 6" id="KW-0539">Nucleus</keyword>
<dbReference type="AlphaFoldDB" id="A0A978V7S3"/>
<comment type="subcellular location">
    <subcellularLocation>
        <location evidence="6">Cytoplasm</location>
    </subcellularLocation>
    <subcellularLocation>
        <location evidence="6">Nucleus</location>
        <location evidence="6">Nucleolus</location>
    </subcellularLocation>
    <subcellularLocation>
        <location evidence="1 6">Nucleus</location>
    </subcellularLocation>
</comment>
<evidence type="ECO:0000313" key="7">
    <source>
        <dbReference type="EMBL" id="KAH7523958.1"/>
    </source>
</evidence>
<dbReference type="PANTHER" id="PTHR15341:SF3">
    <property type="entry name" value="NUCLEAR NUCLEIC ACID-BINDING PROTEIN C1D"/>
    <property type="match status" value="1"/>
</dbReference>
<protein>
    <recommendedName>
        <fullName evidence="6">Nuclear nucleic acid-binding protein C1D</fullName>
    </recommendedName>
</protein>
<evidence type="ECO:0000256" key="2">
    <source>
        <dbReference type="ARBA" id="ARBA00009154"/>
    </source>
</evidence>
<dbReference type="EMBL" id="JAEACU010000006">
    <property type="protein sequence ID" value="KAH7523958.1"/>
    <property type="molecule type" value="Genomic_DNA"/>
</dbReference>
<keyword evidence="3 6" id="KW-0698">rRNA processing</keyword>
<dbReference type="Proteomes" id="UP000813462">
    <property type="component" value="Unassembled WGS sequence"/>
</dbReference>
<dbReference type="GO" id="GO:0003723">
    <property type="term" value="F:RNA binding"/>
    <property type="evidence" value="ECO:0007669"/>
    <property type="project" value="UniProtKB-UniRule"/>
</dbReference>
<dbReference type="InterPro" id="IPR011082">
    <property type="entry name" value="Exosome-assoc_fac/DNA_repair"/>
</dbReference>
<comment type="subunit">
    <text evidence="6">Monomer and homodimer.</text>
</comment>
<dbReference type="GO" id="GO:0005730">
    <property type="term" value="C:nucleolus"/>
    <property type="evidence" value="ECO:0007669"/>
    <property type="project" value="UniProtKB-SubCell"/>
</dbReference>
<comment type="caution">
    <text evidence="7">The sequence shown here is derived from an EMBL/GenBank/DDBJ whole genome shotgun (WGS) entry which is preliminary data.</text>
</comment>
<dbReference type="GO" id="GO:0000460">
    <property type="term" value="P:maturation of 5.8S rRNA"/>
    <property type="evidence" value="ECO:0007669"/>
    <property type="project" value="TreeGrafter"/>
</dbReference>
<dbReference type="GO" id="GO:0005737">
    <property type="term" value="C:cytoplasm"/>
    <property type="evidence" value="ECO:0007669"/>
    <property type="project" value="UniProtKB-SubCell"/>
</dbReference>
<dbReference type="GO" id="GO:0000178">
    <property type="term" value="C:exosome (RNase complex)"/>
    <property type="evidence" value="ECO:0007669"/>
    <property type="project" value="TreeGrafter"/>
</dbReference>
<gene>
    <name evidence="7" type="ORF">FEM48_Zijuj06G0067300</name>
</gene>
<dbReference type="InterPro" id="IPR007146">
    <property type="entry name" value="Sas10/Utp3/C1D"/>
</dbReference>
<keyword evidence="6" id="KW-0963">Cytoplasm</keyword>
<name>A0A978V7S3_ZIZJJ</name>
<dbReference type="PANTHER" id="PTHR15341">
    <property type="entry name" value="SUN-COR STEROID HORMONE RECEPTOR CO-REPRESSOR"/>
    <property type="match status" value="1"/>
</dbReference>
<evidence type="ECO:0000256" key="5">
    <source>
        <dbReference type="ARBA" id="ARBA00023242"/>
    </source>
</evidence>
<accession>A0A978V7S3</accession>
<keyword evidence="6" id="KW-0238">DNA-binding</keyword>
<dbReference type="Pfam" id="PF04000">
    <property type="entry name" value="Sas10_Utp3"/>
    <property type="match status" value="1"/>
</dbReference>